<accession>A0A7X2T4A2</accession>
<dbReference type="Proteomes" id="UP000470082">
    <property type="component" value="Unassembled WGS sequence"/>
</dbReference>
<sequence length="237" mass="27983">MTSWNPWRGCKRCSDGCKYCYIHAGDKKRKIDTSNIIFTKDFDKPIRKCKNGNYKMKSSLVYVCFQSDFLIEEMDPYRNEVWKMIKERSDCMFLFLTKRIQRFEQCIPEDWSDGYENVIVGCTIENQKNADFKLSIFKDLKIKHKYIIAQPLLEQINIEKYLENIECVIAGGESNKNARLLDYDWVLNLREQCIEKNVSFTFRQCGTYTKKDGKLYSIPTNLLTKQAKKANINYVAK</sequence>
<evidence type="ECO:0000313" key="2">
    <source>
        <dbReference type="Proteomes" id="UP000470082"/>
    </source>
</evidence>
<evidence type="ECO:0000313" key="1">
    <source>
        <dbReference type="EMBL" id="MSS02255.1"/>
    </source>
</evidence>
<dbReference type="RefSeq" id="WP_154461292.1">
    <property type="nucleotide sequence ID" value="NZ_VUMM01000025.1"/>
</dbReference>
<dbReference type="EMBL" id="VUMM01000025">
    <property type="protein sequence ID" value="MSS02255.1"/>
    <property type="molecule type" value="Genomic_DNA"/>
</dbReference>
<dbReference type="InterPro" id="IPR011101">
    <property type="entry name" value="DUF5131"/>
</dbReference>
<name>A0A7X2T4A2_9FIRM</name>
<organism evidence="1 2">
    <name type="scientific">Floccifex porci</name>
    <dbReference type="NCBI Taxonomy" id="2606629"/>
    <lineage>
        <taxon>Bacteria</taxon>
        <taxon>Bacillati</taxon>
        <taxon>Bacillota</taxon>
        <taxon>Erysipelotrichia</taxon>
        <taxon>Erysipelotrichales</taxon>
        <taxon>Erysipelotrichaceae</taxon>
        <taxon>Floccifex</taxon>
    </lineage>
</organism>
<dbReference type="Pfam" id="PF07505">
    <property type="entry name" value="DUF5131"/>
    <property type="match status" value="1"/>
</dbReference>
<keyword evidence="2" id="KW-1185">Reference proteome</keyword>
<gene>
    <name evidence="1" type="ORF">FYJ50_09185</name>
</gene>
<comment type="caution">
    <text evidence="1">The sequence shown here is derived from an EMBL/GenBank/DDBJ whole genome shotgun (WGS) entry which is preliminary data.</text>
</comment>
<proteinExistence type="predicted"/>
<protein>
    <submittedName>
        <fullName evidence="1">DUF5131 family protein</fullName>
    </submittedName>
</protein>
<dbReference type="AlphaFoldDB" id="A0A7X2T4A2"/>
<reference evidence="1 2" key="1">
    <citation type="submission" date="2019-08" db="EMBL/GenBank/DDBJ databases">
        <title>In-depth cultivation of the pig gut microbiome towards novel bacterial diversity and tailored functional studies.</title>
        <authorList>
            <person name="Wylensek D."/>
            <person name="Hitch T.C.A."/>
            <person name="Clavel T."/>
        </authorList>
    </citation>
    <scope>NUCLEOTIDE SEQUENCE [LARGE SCALE GENOMIC DNA]</scope>
    <source>
        <strain evidence="1 2">LKV-178-WT-2G</strain>
    </source>
</reference>